<evidence type="ECO:0000256" key="5">
    <source>
        <dbReference type="ARBA" id="ARBA00022741"/>
    </source>
</evidence>
<dbReference type="EMBL" id="JAAQHG020000427">
    <property type="protein sequence ID" value="KAL1581633.1"/>
    <property type="molecule type" value="Genomic_DNA"/>
</dbReference>
<dbReference type="GeneID" id="96011136"/>
<feature type="domain" description="Protein kinase" evidence="11">
    <location>
        <begin position="213"/>
        <end position="259"/>
    </location>
</feature>
<proteinExistence type="inferred from homology"/>
<dbReference type="PROSITE" id="PS50011">
    <property type="entry name" value="PROTEIN_KINASE_DOM"/>
    <property type="match status" value="1"/>
</dbReference>
<keyword evidence="5 10" id="KW-0547">Nucleotide-binding</keyword>
<keyword evidence="6" id="KW-0418">Kinase</keyword>
<evidence type="ECO:0000256" key="7">
    <source>
        <dbReference type="ARBA" id="ARBA00022840"/>
    </source>
</evidence>
<dbReference type="InterPro" id="IPR011009">
    <property type="entry name" value="Kinase-like_dom_sf"/>
</dbReference>
<evidence type="ECO:0000256" key="4">
    <source>
        <dbReference type="ARBA" id="ARBA00022679"/>
    </source>
</evidence>
<evidence type="ECO:0000256" key="2">
    <source>
        <dbReference type="ARBA" id="ARBA00012411"/>
    </source>
</evidence>
<keyword evidence="4" id="KW-0808">Transferase</keyword>
<evidence type="ECO:0000256" key="3">
    <source>
        <dbReference type="ARBA" id="ARBA00022527"/>
    </source>
</evidence>
<comment type="catalytic activity">
    <reaction evidence="8">
        <text>L-threonyl-[protein] + ATP = O-phospho-L-threonyl-[protein] + ADP + H(+)</text>
        <dbReference type="Rhea" id="RHEA:46608"/>
        <dbReference type="Rhea" id="RHEA-COMP:11060"/>
        <dbReference type="Rhea" id="RHEA-COMP:11605"/>
        <dbReference type="ChEBI" id="CHEBI:15378"/>
        <dbReference type="ChEBI" id="CHEBI:30013"/>
        <dbReference type="ChEBI" id="CHEBI:30616"/>
        <dbReference type="ChEBI" id="CHEBI:61977"/>
        <dbReference type="ChEBI" id="CHEBI:456216"/>
        <dbReference type="EC" id="2.7.11.24"/>
    </reaction>
    <physiologicalReaction direction="left-to-right" evidence="8">
        <dbReference type="Rhea" id="RHEA:46609"/>
    </physiologicalReaction>
</comment>
<dbReference type="AlphaFoldDB" id="A0AB34K942"/>
<dbReference type="GO" id="GO:0004707">
    <property type="term" value="F:MAP kinase activity"/>
    <property type="evidence" value="ECO:0007669"/>
    <property type="project" value="UniProtKB-EC"/>
</dbReference>
<dbReference type="InterPro" id="IPR017441">
    <property type="entry name" value="Protein_kinase_ATP_BS"/>
</dbReference>
<dbReference type="RefSeq" id="XP_069224742.1">
    <property type="nucleotide sequence ID" value="XM_069378298.1"/>
</dbReference>
<keyword evidence="7 10" id="KW-0067">ATP-binding</keyword>
<dbReference type="EC" id="2.7.11.24" evidence="2"/>
<reference evidence="12 13" key="1">
    <citation type="journal article" date="2020" name="Microbiol. Resour. Announc.">
        <title>Draft Genome Sequence of a Cladosporium Species Isolated from the Mesophotic Ascidian Didemnum maculosum.</title>
        <authorList>
            <person name="Gioti A."/>
            <person name="Siaperas R."/>
            <person name="Nikolaivits E."/>
            <person name="Le Goff G."/>
            <person name="Ouazzani J."/>
            <person name="Kotoulas G."/>
            <person name="Topakas E."/>
        </authorList>
    </citation>
    <scope>NUCLEOTIDE SEQUENCE [LARGE SCALE GENOMIC DNA]</scope>
    <source>
        <strain evidence="12 13">TM138-S3</strain>
    </source>
</reference>
<dbReference type="Proteomes" id="UP000803884">
    <property type="component" value="Unassembled WGS sequence"/>
</dbReference>
<evidence type="ECO:0000313" key="13">
    <source>
        <dbReference type="Proteomes" id="UP000803884"/>
    </source>
</evidence>
<dbReference type="PANTHER" id="PTHR48016:SF32">
    <property type="entry name" value="MITOGEN-ACTIVATED PROTEIN KINASE KINASE KINASE 4"/>
    <property type="match status" value="1"/>
</dbReference>
<comment type="catalytic activity">
    <reaction evidence="9">
        <text>L-seryl-[protein] + ATP = O-phospho-L-seryl-[protein] + ADP + H(+)</text>
        <dbReference type="Rhea" id="RHEA:17989"/>
        <dbReference type="Rhea" id="RHEA-COMP:9863"/>
        <dbReference type="Rhea" id="RHEA-COMP:11604"/>
        <dbReference type="ChEBI" id="CHEBI:15378"/>
        <dbReference type="ChEBI" id="CHEBI:29999"/>
        <dbReference type="ChEBI" id="CHEBI:30616"/>
        <dbReference type="ChEBI" id="CHEBI:83421"/>
        <dbReference type="ChEBI" id="CHEBI:456216"/>
        <dbReference type="EC" id="2.7.11.24"/>
    </reaction>
    <physiologicalReaction direction="left-to-right" evidence="9">
        <dbReference type="Rhea" id="RHEA:17990"/>
    </physiologicalReaction>
</comment>
<dbReference type="InterPro" id="IPR000719">
    <property type="entry name" value="Prot_kinase_dom"/>
</dbReference>
<feature type="non-terminal residue" evidence="12">
    <location>
        <position position="259"/>
    </location>
</feature>
<keyword evidence="13" id="KW-1185">Reference proteome</keyword>
<comment type="similarity">
    <text evidence="1">Belongs to the protein kinase superfamily. STE Ser/Thr protein kinase family. MAP kinase kinase kinase subfamily.</text>
</comment>
<accession>A0AB34K942</accession>
<evidence type="ECO:0000313" key="12">
    <source>
        <dbReference type="EMBL" id="KAL1581633.1"/>
    </source>
</evidence>
<dbReference type="GO" id="GO:0038066">
    <property type="term" value="P:p38MAPK cascade"/>
    <property type="evidence" value="ECO:0007669"/>
    <property type="project" value="TreeGrafter"/>
</dbReference>
<dbReference type="PANTHER" id="PTHR48016">
    <property type="entry name" value="MAP KINASE KINASE KINASE SSK2-RELATED-RELATED"/>
    <property type="match status" value="1"/>
</dbReference>
<evidence type="ECO:0000256" key="9">
    <source>
        <dbReference type="ARBA" id="ARBA00048130"/>
    </source>
</evidence>
<evidence type="ECO:0000256" key="1">
    <source>
        <dbReference type="ARBA" id="ARBA00006529"/>
    </source>
</evidence>
<evidence type="ECO:0000256" key="10">
    <source>
        <dbReference type="PROSITE-ProRule" id="PRU10141"/>
    </source>
</evidence>
<comment type="caution">
    <text evidence="12">The sequence shown here is derived from an EMBL/GenBank/DDBJ whole genome shotgun (WGS) entry which is preliminary data.</text>
</comment>
<gene>
    <name evidence="12" type="ORF">WHR41_09697</name>
</gene>
<sequence>MNSVEIVRRQTAGLENQELIQTCFAFATEFGQRPAIFMDRRRRAMHQLKMTHIAMDWVSFICDDCVASDRKTFRWAVVALEFAMMMTRGRSIMAISETEYVTLREKVARCMSLLVSHFDIMGARGTVAAQSEKQRLELMVGKSRLDYNRLKDDEESSKVVRAQRLDELNKIDQMRKDREAERQALGRVLEDSNEADRALTQLSASAGNVHLRWQQGQFVGGGTFGSVYTAINLDSGQLMAVKEIRLQDPKLIPTIVSQI</sequence>
<name>A0AB34K942_9PEZI</name>
<dbReference type="PROSITE" id="PS00107">
    <property type="entry name" value="PROTEIN_KINASE_ATP"/>
    <property type="match status" value="1"/>
</dbReference>
<dbReference type="SUPFAM" id="SSF56112">
    <property type="entry name" value="Protein kinase-like (PK-like)"/>
    <property type="match status" value="1"/>
</dbReference>
<feature type="binding site" evidence="10">
    <location>
        <position position="242"/>
    </location>
    <ligand>
        <name>ATP</name>
        <dbReference type="ChEBI" id="CHEBI:30616"/>
    </ligand>
</feature>
<protein>
    <recommendedName>
        <fullName evidence="2">mitogen-activated protein kinase</fullName>
        <ecNumber evidence="2">2.7.11.24</ecNumber>
    </recommendedName>
</protein>
<evidence type="ECO:0000256" key="6">
    <source>
        <dbReference type="ARBA" id="ARBA00022777"/>
    </source>
</evidence>
<evidence type="ECO:0000256" key="8">
    <source>
        <dbReference type="ARBA" id="ARBA00047919"/>
    </source>
</evidence>
<dbReference type="Gene3D" id="3.30.200.20">
    <property type="entry name" value="Phosphorylase Kinase, domain 1"/>
    <property type="match status" value="1"/>
</dbReference>
<organism evidence="12 13">
    <name type="scientific">Cladosporium halotolerans</name>
    <dbReference type="NCBI Taxonomy" id="1052096"/>
    <lineage>
        <taxon>Eukaryota</taxon>
        <taxon>Fungi</taxon>
        <taxon>Dikarya</taxon>
        <taxon>Ascomycota</taxon>
        <taxon>Pezizomycotina</taxon>
        <taxon>Dothideomycetes</taxon>
        <taxon>Dothideomycetidae</taxon>
        <taxon>Cladosporiales</taxon>
        <taxon>Cladosporiaceae</taxon>
        <taxon>Cladosporium</taxon>
    </lineage>
</organism>
<evidence type="ECO:0000259" key="11">
    <source>
        <dbReference type="PROSITE" id="PS50011"/>
    </source>
</evidence>
<keyword evidence="3" id="KW-0723">Serine/threonine-protein kinase</keyword>
<dbReference type="InterPro" id="IPR050538">
    <property type="entry name" value="MAP_kinase_kinase_kinase"/>
</dbReference>
<dbReference type="GO" id="GO:0005524">
    <property type="term" value="F:ATP binding"/>
    <property type="evidence" value="ECO:0007669"/>
    <property type="project" value="UniProtKB-UniRule"/>
</dbReference>